<dbReference type="InterPro" id="IPR014710">
    <property type="entry name" value="RmlC-like_jellyroll"/>
</dbReference>
<geneLocation type="plasmid" evidence="2 3">
    <name>pSYSG</name>
</geneLocation>
<dbReference type="CDD" id="cd02230">
    <property type="entry name" value="cupin_HP0902-like"/>
    <property type="match status" value="1"/>
</dbReference>
<reference evidence="2 3" key="1">
    <citation type="journal article" date="2003" name="DNA Res.">
        <title>Structural analysis of four large plasmids harboring in a unicellular cyanobacterium, Synechocystis sp. PCC 6803.</title>
        <authorList>
            <person name="Kaneko T."/>
            <person name="Nakamura Y."/>
            <person name="Sasamoto S."/>
            <person name="Watanabe A."/>
            <person name="Kohara M."/>
            <person name="Matsumoto M."/>
            <person name="Shimpo S."/>
            <person name="Yamada M."/>
            <person name="Tabata S."/>
        </authorList>
    </citation>
    <scope>NUCLEOTIDE SEQUENCE [LARGE SCALE GENOMIC DNA]</scope>
    <source>
        <strain evidence="3">ATCC 27184 / PCC 6803 / Kazusa</strain>
    </source>
</reference>
<dbReference type="SUPFAM" id="SSF51182">
    <property type="entry name" value="RmlC-like cupins"/>
    <property type="match status" value="1"/>
</dbReference>
<protein>
    <submittedName>
        <fullName evidence="2">Slr8022 protein</fullName>
    </submittedName>
</protein>
<dbReference type="AlphaFoldDB" id="Q6ZE70"/>
<dbReference type="InterPro" id="IPR013096">
    <property type="entry name" value="Cupin_2"/>
</dbReference>
<gene>
    <name evidence="2" type="ordered locus">slr8022</name>
</gene>
<dbReference type="InParanoid" id="Q6ZE70"/>
<dbReference type="KEGG" id="syn:slr8022"/>
<dbReference type="PANTHER" id="PTHR37694:SF1">
    <property type="entry name" value="SLR8022 PROTEIN"/>
    <property type="match status" value="1"/>
</dbReference>
<evidence type="ECO:0000313" key="3">
    <source>
        <dbReference type="Proteomes" id="UP000001425"/>
    </source>
</evidence>
<dbReference type="EMBL" id="AP004312">
    <property type="protein sequence ID" value="BAD02030.1"/>
    <property type="molecule type" value="Genomic_DNA"/>
</dbReference>
<evidence type="ECO:0000313" key="2">
    <source>
        <dbReference type="EMBL" id="BAD02030.1"/>
    </source>
</evidence>
<feature type="domain" description="Cupin type-2" evidence="1">
    <location>
        <begin position="41"/>
        <end position="100"/>
    </location>
</feature>
<dbReference type="Pfam" id="PF07883">
    <property type="entry name" value="Cupin_2"/>
    <property type="match status" value="1"/>
</dbReference>
<accession>Q6ZE70</accession>
<dbReference type="InterPro" id="IPR011051">
    <property type="entry name" value="RmlC_Cupin_sf"/>
</dbReference>
<name>Q6ZE70_SYNY3</name>
<dbReference type="EnsemblBacteria" id="BAD02030">
    <property type="protein sequence ID" value="BAD02030"/>
    <property type="gene ID" value="BAD02030"/>
</dbReference>
<dbReference type="PANTHER" id="PTHR37694">
    <property type="entry name" value="SLR8022 PROTEIN"/>
    <property type="match status" value="1"/>
</dbReference>
<keyword evidence="3" id="KW-1185">Reference proteome</keyword>
<sequence length="111" mass="12097">MKTPILSFQATFTRLQEHIEYPQAGVLSKTLLQDKTCQYTLFCLAANTEISEHTSTRNAVVQGIEGTGILTLEGKDISLDPGVFIVMPAHAPHALKAISNLSFLLTLSQPN</sequence>
<evidence type="ECO:0000259" key="1">
    <source>
        <dbReference type="Pfam" id="PF07883"/>
    </source>
</evidence>
<proteinExistence type="predicted"/>
<dbReference type="PhylomeDB" id="Q6ZE70"/>
<keyword evidence="2" id="KW-0614">Plasmid</keyword>
<dbReference type="Proteomes" id="UP000001425">
    <property type="component" value="Plasmid pSYSG"/>
</dbReference>
<organism evidence="2 3">
    <name type="scientific">Synechocystis sp. (strain ATCC 27184 / PCC 6803 / Kazusa)</name>
    <dbReference type="NCBI Taxonomy" id="1111708"/>
    <lineage>
        <taxon>Bacteria</taxon>
        <taxon>Bacillati</taxon>
        <taxon>Cyanobacteriota</taxon>
        <taxon>Cyanophyceae</taxon>
        <taxon>Synechococcales</taxon>
        <taxon>Merismopediaceae</taxon>
        <taxon>Synechocystis</taxon>
    </lineage>
</organism>
<dbReference type="Gene3D" id="2.60.120.10">
    <property type="entry name" value="Jelly Rolls"/>
    <property type="match status" value="1"/>
</dbReference>